<gene>
    <name evidence="1" type="ORF">HOLleu_03613</name>
</gene>
<dbReference type="EMBL" id="JAIZAY010000001">
    <property type="protein sequence ID" value="KAJ8050414.1"/>
    <property type="molecule type" value="Genomic_DNA"/>
</dbReference>
<comment type="caution">
    <text evidence="1">The sequence shown here is derived from an EMBL/GenBank/DDBJ whole genome shotgun (WGS) entry which is preliminary data.</text>
</comment>
<evidence type="ECO:0000313" key="2">
    <source>
        <dbReference type="Proteomes" id="UP001152320"/>
    </source>
</evidence>
<keyword evidence="2" id="KW-1185">Reference proteome</keyword>
<dbReference type="Proteomes" id="UP001152320">
    <property type="component" value="Chromosome 1"/>
</dbReference>
<evidence type="ECO:0000313" key="1">
    <source>
        <dbReference type="EMBL" id="KAJ8050414.1"/>
    </source>
</evidence>
<sequence length="115" mass="12895">MENMFLFKDVFRTAQNKQWSRRKKRSIEAAILTPIIRYPCRAPGNALKIPCPREGMLSKNVAIREQAQKANTPTTSTFTQSATEFLSKDLCFLCPVDNHHVSSLSEPANAGNALK</sequence>
<name>A0A9Q1HKB8_HOLLE</name>
<reference evidence="1" key="1">
    <citation type="submission" date="2021-10" db="EMBL/GenBank/DDBJ databases">
        <title>Tropical sea cucumber genome reveals ecological adaptation and Cuvierian tubules defense mechanism.</title>
        <authorList>
            <person name="Chen T."/>
        </authorList>
    </citation>
    <scope>NUCLEOTIDE SEQUENCE</scope>
    <source>
        <strain evidence="1">Nanhai2018</strain>
        <tissue evidence="1">Muscle</tissue>
    </source>
</reference>
<proteinExistence type="predicted"/>
<accession>A0A9Q1HKB8</accession>
<dbReference type="AlphaFoldDB" id="A0A9Q1HKB8"/>
<organism evidence="1 2">
    <name type="scientific">Holothuria leucospilota</name>
    <name type="common">Black long sea cucumber</name>
    <name type="synonym">Mertensiothuria leucospilota</name>
    <dbReference type="NCBI Taxonomy" id="206669"/>
    <lineage>
        <taxon>Eukaryota</taxon>
        <taxon>Metazoa</taxon>
        <taxon>Echinodermata</taxon>
        <taxon>Eleutherozoa</taxon>
        <taxon>Echinozoa</taxon>
        <taxon>Holothuroidea</taxon>
        <taxon>Aspidochirotacea</taxon>
        <taxon>Aspidochirotida</taxon>
        <taxon>Holothuriidae</taxon>
        <taxon>Holothuria</taxon>
    </lineage>
</organism>
<protein>
    <submittedName>
        <fullName evidence="1">Uncharacterized protein</fullName>
    </submittedName>
</protein>